<evidence type="ECO:0000313" key="6">
    <source>
        <dbReference type="Proteomes" id="UP000266183"/>
    </source>
</evidence>
<dbReference type="GO" id="GO:0003700">
    <property type="term" value="F:DNA-binding transcription factor activity"/>
    <property type="evidence" value="ECO:0007669"/>
    <property type="project" value="InterPro"/>
</dbReference>
<dbReference type="Proteomes" id="UP000266183">
    <property type="component" value="Chromosome"/>
</dbReference>
<proteinExistence type="predicted"/>
<dbReference type="SMART" id="SM00342">
    <property type="entry name" value="HTH_ARAC"/>
    <property type="match status" value="1"/>
</dbReference>
<dbReference type="OrthoDB" id="1007667at2"/>
<dbReference type="PROSITE" id="PS01124">
    <property type="entry name" value="HTH_ARAC_FAMILY_2"/>
    <property type="match status" value="1"/>
</dbReference>
<dbReference type="PANTHER" id="PTHR43280">
    <property type="entry name" value="ARAC-FAMILY TRANSCRIPTIONAL REGULATOR"/>
    <property type="match status" value="1"/>
</dbReference>
<evidence type="ECO:0000256" key="3">
    <source>
        <dbReference type="ARBA" id="ARBA00023163"/>
    </source>
</evidence>
<dbReference type="PANTHER" id="PTHR43280:SF32">
    <property type="entry name" value="TRANSCRIPTIONAL REGULATORY PROTEIN"/>
    <property type="match status" value="1"/>
</dbReference>
<keyword evidence="6" id="KW-1185">Reference proteome</keyword>
<dbReference type="KEGG" id="chk:D4L85_19635"/>
<dbReference type="AlphaFoldDB" id="A0A385SLL7"/>
<dbReference type="SUPFAM" id="SSF51215">
    <property type="entry name" value="Regulatory protein AraC"/>
    <property type="match status" value="1"/>
</dbReference>
<dbReference type="RefSeq" id="WP_119755905.1">
    <property type="nucleotide sequence ID" value="NZ_CP032382.1"/>
</dbReference>
<dbReference type="InterPro" id="IPR009057">
    <property type="entry name" value="Homeodomain-like_sf"/>
</dbReference>
<keyword evidence="2" id="KW-0238">DNA-binding</keyword>
<dbReference type="Pfam" id="PF12833">
    <property type="entry name" value="HTH_18"/>
    <property type="match status" value="1"/>
</dbReference>
<protein>
    <submittedName>
        <fullName evidence="5">AraC family transcriptional regulator</fullName>
    </submittedName>
</protein>
<evidence type="ECO:0000313" key="5">
    <source>
        <dbReference type="EMBL" id="AYB32653.1"/>
    </source>
</evidence>
<keyword evidence="1" id="KW-0805">Transcription regulation</keyword>
<feature type="domain" description="HTH araC/xylS-type" evidence="4">
    <location>
        <begin position="206"/>
        <end position="304"/>
    </location>
</feature>
<accession>A0A385SLL7</accession>
<name>A0A385SLL7_9BACT</name>
<sequence length="328" mass="37777">MMTTEQTKHTEQMVRNHTFSELLTILGQTKQLDGLQVSVAENEKKAIPIFYPFRVDQYFLFMVTSGEISLKLNLTHHVIGEGEFVLIEPGTICQFIGSSEFISSRCLSFSKDFLLKVGIYQKYLSAFKLLGPDLNTHVALENDEIVLLSRIFNMLYANIVTRQKSEFSQEIIHHNFSLLVYELVNVFYHHNQKLKTKPTRKQDLAARFMKLLIKYYREERSVQFYAGQLAVTPRYLTQTVKEAVGKTAGDLIDEMVITEAMILLNDPVYSIGQVALLLQFSDQFFFSKFFKNKTSLTPSEYRKSKQDASILVEEQSALLPERVLSDIH</sequence>
<dbReference type="GO" id="GO:0043565">
    <property type="term" value="F:sequence-specific DNA binding"/>
    <property type="evidence" value="ECO:0007669"/>
    <property type="project" value="InterPro"/>
</dbReference>
<gene>
    <name evidence="5" type="ORF">D4L85_19635</name>
</gene>
<dbReference type="InterPro" id="IPR018060">
    <property type="entry name" value="HTH_AraC"/>
</dbReference>
<evidence type="ECO:0000256" key="2">
    <source>
        <dbReference type="ARBA" id="ARBA00023125"/>
    </source>
</evidence>
<organism evidence="5 6">
    <name type="scientific">Chryseolinea soli</name>
    <dbReference type="NCBI Taxonomy" id="2321403"/>
    <lineage>
        <taxon>Bacteria</taxon>
        <taxon>Pseudomonadati</taxon>
        <taxon>Bacteroidota</taxon>
        <taxon>Cytophagia</taxon>
        <taxon>Cytophagales</taxon>
        <taxon>Fulvivirgaceae</taxon>
        <taxon>Chryseolinea</taxon>
    </lineage>
</organism>
<keyword evidence="3" id="KW-0804">Transcription</keyword>
<dbReference type="SUPFAM" id="SSF46689">
    <property type="entry name" value="Homeodomain-like"/>
    <property type="match status" value="1"/>
</dbReference>
<reference evidence="6" key="1">
    <citation type="submission" date="2018-09" db="EMBL/GenBank/DDBJ databases">
        <title>Chryseolinea sp. KIS68-18 isolated from soil.</title>
        <authorList>
            <person name="Weon H.-Y."/>
            <person name="Kwon S.-W."/>
            <person name="Lee S.A."/>
        </authorList>
    </citation>
    <scope>NUCLEOTIDE SEQUENCE [LARGE SCALE GENOMIC DNA]</scope>
    <source>
        <strain evidence="6">KIS68-18</strain>
    </source>
</reference>
<evidence type="ECO:0000256" key="1">
    <source>
        <dbReference type="ARBA" id="ARBA00023015"/>
    </source>
</evidence>
<dbReference type="EMBL" id="CP032382">
    <property type="protein sequence ID" value="AYB32653.1"/>
    <property type="molecule type" value="Genomic_DNA"/>
</dbReference>
<dbReference type="InterPro" id="IPR037923">
    <property type="entry name" value="HTH-like"/>
</dbReference>
<evidence type="ECO:0000259" key="4">
    <source>
        <dbReference type="PROSITE" id="PS01124"/>
    </source>
</evidence>
<dbReference type="Gene3D" id="1.10.10.60">
    <property type="entry name" value="Homeodomain-like"/>
    <property type="match status" value="1"/>
</dbReference>